<comment type="caution">
    <text evidence="1">The sequence shown here is derived from an EMBL/GenBank/DDBJ whole genome shotgun (WGS) entry which is preliminary data.</text>
</comment>
<evidence type="ECO:0000313" key="1">
    <source>
        <dbReference type="EMBL" id="KAI3717497.1"/>
    </source>
</evidence>
<dbReference type="Proteomes" id="UP001056120">
    <property type="component" value="Linkage Group LG23"/>
</dbReference>
<gene>
    <name evidence="1" type="ORF">L1987_69148</name>
</gene>
<evidence type="ECO:0000313" key="2">
    <source>
        <dbReference type="Proteomes" id="UP001056120"/>
    </source>
</evidence>
<reference evidence="2" key="1">
    <citation type="journal article" date="2022" name="Mol. Ecol. Resour.">
        <title>The genomes of chicory, endive, great burdock and yacon provide insights into Asteraceae palaeo-polyploidization history and plant inulin production.</title>
        <authorList>
            <person name="Fan W."/>
            <person name="Wang S."/>
            <person name="Wang H."/>
            <person name="Wang A."/>
            <person name="Jiang F."/>
            <person name="Liu H."/>
            <person name="Zhao H."/>
            <person name="Xu D."/>
            <person name="Zhang Y."/>
        </authorList>
    </citation>
    <scope>NUCLEOTIDE SEQUENCE [LARGE SCALE GENOMIC DNA]</scope>
    <source>
        <strain evidence="2">cv. Yunnan</strain>
    </source>
</reference>
<organism evidence="1 2">
    <name type="scientific">Smallanthus sonchifolius</name>
    <dbReference type="NCBI Taxonomy" id="185202"/>
    <lineage>
        <taxon>Eukaryota</taxon>
        <taxon>Viridiplantae</taxon>
        <taxon>Streptophyta</taxon>
        <taxon>Embryophyta</taxon>
        <taxon>Tracheophyta</taxon>
        <taxon>Spermatophyta</taxon>
        <taxon>Magnoliopsida</taxon>
        <taxon>eudicotyledons</taxon>
        <taxon>Gunneridae</taxon>
        <taxon>Pentapetalae</taxon>
        <taxon>asterids</taxon>
        <taxon>campanulids</taxon>
        <taxon>Asterales</taxon>
        <taxon>Asteraceae</taxon>
        <taxon>Asteroideae</taxon>
        <taxon>Heliantheae alliance</taxon>
        <taxon>Millerieae</taxon>
        <taxon>Smallanthus</taxon>
    </lineage>
</organism>
<protein>
    <submittedName>
        <fullName evidence="1">Uncharacterized protein</fullName>
    </submittedName>
</protein>
<name>A0ACB9B4Z0_9ASTR</name>
<proteinExistence type="predicted"/>
<reference evidence="1 2" key="2">
    <citation type="journal article" date="2022" name="Mol. Ecol. Resour.">
        <title>The genomes of chicory, endive, great burdock and yacon provide insights into Asteraceae paleo-polyploidization history and plant inulin production.</title>
        <authorList>
            <person name="Fan W."/>
            <person name="Wang S."/>
            <person name="Wang H."/>
            <person name="Wang A."/>
            <person name="Jiang F."/>
            <person name="Liu H."/>
            <person name="Zhao H."/>
            <person name="Xu D."/>
            <person name="Zhang Y."/>
        </authorList>
    </citation>
    <scope>NUCLEOTIDE SEQUENCE [LARGE SCALE GENOMIC DNA]</scope>
    <source>
        <strain evidence="2">cv. Yunnan</strain>
        <tissue evidence="1">Leaves</tissue>
    </source>
</reference>
<sequence length="1470" mass="167365">MPPRRETTNATNSGTSDTTLTAPTMDTTVIATLLTQQLAAVLPDMYNGSEGATGLLQWFESMESTLVMSECPDDLKVKYASSAFQKRALTWWNGEKRTRGLAAALALTWDQLKELMVEEFCPKNEMKKLEVEMWDLVQDSVENEAYNNRFHELSTLVPHMVTPLSRQIDRYIGGLPHQVRGTVMGSNPATLEAAIRLAASLTDDLVKEGILTQKGGKKGRVEETKKPERHFKKQKVAKNFTMVTPATPTTQVTPTQAQASTKKSYGGSYPLCAKCQYHHDATYPCRICTKCGKGGHLAATCRIVNATPTTVPAIANGRACYQCGATDHLRNRCPKLANTQGARGRAFVIGTTEALEEPAVVTGTFLVNNVYASILFDTGADKSFVSTKLEPLLGKCASVLEPPYTVELADGKLTYVRTVVRGCTLTLNDHPFIFDLIPMTLGSFDIVVGMDWLSGNNAEIVCSEKLIRIPLPADEILEILGDKPCRGLKIISCMKARSYLRKQCCAFLAHIVEKKPENRTIQDIPVIQDFPEVFPDDLPGLPPVRQVEFRIDLVPGANPIAKSPYRLAPSELQELSSQLQELLDKGFIRPSFSPWGAPVLFVKKKDGTFRMCIDYRELNKLTTKNRYPLPRIDDLFDQLQGATCFSKIDLRSGYHQLRVHDDEIPKTTFRTRYGHYEFVVMPFGLTNAPAVFMDLMNRVCRPYLDQFVIVFIDDILIYSRTAKEHENHLRQILELLKKENLYAKFSKCEFWLKEVHFLGHVINEKGIHVDPSKIEAIKNWSTPKTPSEIRSFLGLAGYYRRFISNFSKVALPLTTLTQKDKPFVWEQKQEDAFQLLQQKLCDSPILSLPDGNDDFVVYCDASNQGLGCVLMQRGKVIAYASRQLKVHERNYTTHDLELGAVVFALKIWRHYLYGTKCVIFTDHKSLQHILDQKDLNMRQRRWVELLSDYDCEIRYHPGKANVVADALSRKDRIKPSHIRAMGMIVQTSLKAMVLQAQKEVLAKGELKQQLDCGAEKHLEPKSDEILYFMGRMWIPDSQPLLKLILDEAHKTRYSIHPGADKMYHDLKEFYWWPGMKKDIALFVSKCLTCLKVKAEHQKPSGLLQQPEIPIWKWEQISMDFITKLPRTPRGHDSIWVIVDRLTKSAHFIPIREDFKMEKLSNLYISEIVTRHGVPLSIISDRDGRFTSNFWRSLQKSLGTRLDLSTAYHPQTDGQSERTIQTLEDMLRTCVIDFGGSWDNHLPLMEFSYNNNYHASIKCAPFEALYGRKCRSPVCWTEIGDAQITGPELIQETSDKIFKIQERLKATRARQKSYADNRRKPLEFQVGDKVLLKVSPWKGVVRFGKKGKLAPRYVGPFEILERIGPIAYKLKLPAELNGVHDTFHVSNLKKCLADDTLHIPLDEVRVDDKLNFIEQSVEIMDRNVKQLKRSRITIVKVRWNSKRGPEFTWEREDQMKLKYPHLFSNSVASTS</sequence>
<keyword evidence="2" id="KW-1185">Reference proteome</keyword>
<accession>A0ACB9B4Z0</accession>
<dbReference type="EMBL" id="CM042040">
    <property type="protein sequence ID" value="KAI3717497.1"/>
    <property type="molecule type" value="Genomic_DNA"/>
</dbReference>